<feature type="transmembrane region" description="Helical" evidence="6">
    <location>
        <begin position="438"/>
        <end position="469"/>
    </location>
</feature>
<keyword evidence="4 6" id="KW-1133">Transmembrane helix</keyword>
<evidence type="ECO:0000256" key="6">
    <source>
        <dbReference type="SAM" id="Phobius"/>
    </source>
</evidence>
<sequence>MPDNSSPYDRDNIRPWSLALRFARRDLRGGLQGLRVMIACLFLGVFAIAASGSVRSAVEAGLSVGARSLLGGDLELQQSLTRPSVEQRQFLARYGIVSEVREMRAMARSAGTEKVAMVELKAVDSFYPLYGDMGVAPDEPLASLLDRRAGVFGAVSDASLAHRLDIKVGDSFKLGETTLQLRALITVEPDRAASVMAFGPRLIVSPQGWEATRLEMPGSLVRTALRLKTPQPLDAADVQRELEAAFPGSGWRVRGLDSAAPDVRRVLGNVTLFLSLVGLTALLTGGIGVANAVRTFVGARMATIATLRTLGASAALVFRIYMLQVSILALCAVGAAMFAAAAVPVVVGSLLADVFPVALPLGIWPVPLLQAATAGLLVAAVFGLWPLARCREVPAAALFRGVHVDSSFRPRGLVVPVIILCALALAMLTILSAERRDVAIGFVLGALMSFGLFRLAAAAVIWLASRVVLRGAPLLRLGFANVCRPGAPTIPVVLSLGLGLSVLATVALIELNLNRQIRERIPDTAPAFYFIDLQTANLDAFRTEVEAVSAARITGMADMARGRIVAINGQLVDEASVDPEVRWAVRGDRGLTTSAHPPEGSVLVAGAWWPQDYGGEPLVSVAANVARGLGVAVGDSLTFSILGRTMDVRIGSLREINWSTLSLNFAFVFNPRALEGVPRTWIATVYAAPGSEDALERAVVRALPSVSAIRVKEALDSVASILDRASYAIRLAASLAVIAGLLVLSAAISAGHKDRVRDAVILKVLGATRATLLKVWMLEYGVTGVATGIVAAGVGTVAARVVLQDVMRAQWVFMPGVTFAIVCGGLILVLAGGLASGLLALSGKPAVVLRHE</sequence>
<organism evidence="8 9">
    <name type="scientific">Haematospirillum jordaniae</name>
    <dbReference type="NCBI Taxonomy" id="1549855"/>
    <lineage>
        <taxon>Bacteria</taxon>
        <taxon>Pseudomonadati</taxon>
        <taxon>Pseudomonadota</taxon>
        <taxon>Alphaproteobacteria</taxon>
        <taxon>Rhodospirillales</taxon>
        <taxon>Novispirillaceae</taxon>
        <taxon>Haematospirillum</taxon>
    </lineage>
</organism>
<dbReference type="Pfam" id="PF02687">
    <property type="entry name" value="FtsX"/>
    <property type="match status" value="2"/>
</dbReference>
<feature type="transmembrane region" description="Helical" evidence="6">
    <location>
        <begin position="34"/>
        <end position="54"/>
    </location>
</feature>
<keyword evidence="5 6" id="KW-0472">Membrane</keyword>
<dbReference type="PANTHER" id="PTHR30287">
    <property type="entry name" value="MEMBRANE COMPONENT OF PREDICTED ABC SUPERFAMILY METABOLITE UPTAKE TRANSPORTER"/>
    <property type="match status" value="1"/>
</dbReference>
<dbReference type="InterPro" id="IPR003838">
    <property type="entry name" value="ABC3_permease_C"/>
</dbReference>
<dbReference type="RefSeq" id="WP_066133338.1">
    <property type="nucleotide sequence ID" value="NZ_CP014525.1"/>
</dbReference>
<feature type="domain" description="ABC3 transporter permease C-terminal" evidence="7">
    <location>
        <begin position="277"/>
        <end position="391"/>
    </location>
</feature>
<accession>A0A143DC92</accession>
<dbReference type="AlphaFoldDB" id="A0A143DC92"/>
<evidence type="ECO:0000256" key="2">
    <source>
        <dbReference type="ARBA" id="ARBA00022475"/>
    </source>
</evidence>
<dbReference type="Proteomes" id="UP000076066">
    <property type="component" value="Chromosome"/>
</dbReference>
<evidence type="ECO:0000256" key="5">
    <source>
        <dbReference type="ARBA" id="ARBA00023136"/>
    </source>
</evidence>
<evidence type="ECO:0000256" key="3">
    <source>
        <dbReference type="ARBA" id="ARBA00022692"/>
    </source>
</evidence>
<protein>
    <recommendedName>
        <fullName evidence="7">ABC3 transporter permease C-terminal domain-containing protein</fullName>
    </recommendedName>
</protein>
<comment type="subcellular location">
    <subcellularLocation>
        <location evidence="1">Cell membrane</location>
        <topology evidence="1">Multi-pass membrane protein</topology>
    </subcellularLocation>
</comment>
<dbReference type="GO" id="GO:0005886">
    <property type="term" value="C:plasma membrane"/>
    <property type="evidence" value="ECO:0007669"/>
    <property type="project" value="UniProtKB-SubCell"/>
</dbReference>
<evidence type="ECO:0000313" key="8">
    <source>
        <dbReference type="EMBL" id="AMW34345.1"/>
    </source>
</evidence>
<dbReference type="PANTHER" id="PTHR30287:SF1">
    <property type="entry name" value="INNER MEMBRANE PROTEIN"/>
    <property type="match status" value="1"/>
</dbReference>
<keyword evidence="2" id="KW-1003">Cell membrane</keyword>
<proteinExistence type="predicted"/>
<dbReference type="InterPro" id="IPR038766">
    <property type="entry name" value="Membrane_comp_ABC_pdt"/>
</dbReference>
<dbReference type="STRING" id="1549855.AY555_03135"/>
<feature type="transmembrane region" description="Helical" evidence="6">
    <location>
        <begin position="266"/>
        <end position="290"/>
    </location>
</feature>
<gene>
    <name evidence="8" type="ORF">AY555_03135</name>
</gene>
<feature type="transmembrane region" description="Helical" evidence="6">
    <location>
        <begin position="780"/>
        <end position="799"/>
    </location>
</feature>
<evidence type="ECO:0000313" key="9">
    <source>
        <dbReference type="Proteomes" id="UP000076066"/>
    </source>
</evidence>
<feature type="transmembrane region" description="Helical" evidence="6">
    <location>
        <begin position="327"/>
        <end position="351"/>
    </location>
</feature>
<dbReference type="KEGG" id="hjo:AY555_03135"/>
<reference evidence="8 9" key="1">
    <citation type="submission" date="2016-02" db="EMBL/GenBank/DDBJ databases">
        <title>Complete Genome of H5569, the type strain of the newly described species Haematospirillium jordaniae.</title>
        <authorList>
            <person name="Nicholson A.C."/>
            <person name="Humrighouse B.W."/>
            <person name="Loparov V."/>
            <person name="McQuiston J.R."/>
        </authorList>
    </citation>
    <scope>NUCLEOTIDE SEQUENCE [LARGE SCALE GENOMIC DNA]</scope>
    <source>
        <strain evidence="8 9">H5569</strain>
    </source>
</reference>
<feature type="transmembrane region" description="Helical" evidence="6">
    <location>
        <begin position="489"/>
        <end position="511"/>
    </location>
</feature>
<feature type="transmembrane region" description="Helical" evidence="6">
    <location>
        <begin position="727"/>
        <end position="748"/>
    </location>
</feature>
<evidence type="ECO:0000256" key="1">
    <source>
        <dbReference type="ARBA" id="ARBA00004651"/>
    </source>
</evidence>
<evidence type="ECO:0000259" key="7">
    <source>
        <dbReference type="Pfam" id="PF02687"/>
    </source>
</evidence>
<keyword evidence="3 6" id="KW-0812">Transmembrane</keyword>
<feature type="domain" description="ABC3 transporter permease C-terminal" evidence="7">
    <location>
        <begin position="732"/>
        <end position="842"/>
    </location>
</feature>
<dbReference type="GeneID" id="53316145"/>
<name>A0A143DC92_9PROT</name>
<dbReference type="EMBL" id="CP014525">
    <property type="protein sequence ID" value="AMW34345.1"/>
    <property type="molecule type" value="Genomic_DNA"/>
</dbReference>
<dbReference type="OrthoDB" id="9775544at2"/>
<feature type="transmembrane region" description="Helical" evidence="6">
    <location>
        <begin position="302"/>
        <end position="321"/>
    </location>
</feature>
<feature type="transmembrane region" description="Helical" evidence="6">
    <location>
        <begin position="811"/>
        <end position="835"/>
    </location>
</feature>
<feature type="transmembrane region" description="Helical" evidence="6">
    <location>
        <begin position="413"/>
        <end position="431"/>
    </location>
</feature>
<evidence type="ECO:0000256" key="4">
    <source>
        <dbReference type="ARBA" id="ARBA00022989"/>
    </source>
</evidence>
<keyword evidence="9" id="KW-1185">Reference proteome</keyword>